<evidence type="ECO:0000313" key="2">
    <source>
        <dbReference type="Proteomes" id="UP001151699"/>
    </source>
</evidence>
<protein>
    <submittedName>
        <fullName evidence="1">Uncharacterized protein</fullName>
    </submittedName>
</protein>
<gene>
    <name evidence="1" type="ORF">Bhyg_07452</name>
</gene>
<dbReference type="OrthoDB" id="5982876at2759"/>
<name>A0A9Q0N3Z9_9DIPT</name>
<reference evidence="1" key="1">
    <citation type="submission" date="2022-07" db="EMBL/GenBank/DDBJ databases">
        <authorList>
            <person name="Trinca V."/>
            <person name="Uliana J.V.C."/>
            <person name="Torres T.T."/>
            <person name="Ward R.J."/>
            <person name="Monesi N."/>
        </authorList>
    </citation>
    <scope>NUCLEOTIDE SEQUENCE</scope>
    <source>
        <strain evidence="1">HSMRA1968</strain>
        <tissue evidence="1">Whole embryos</tissue>
    </source>
</reference>
<sequence>MENNVEVIEIDDDDDNELSCPIPEKAIEHTNMNVPTSPTKREPQKPVMNVKSGQQYPWYAIQQLVINNHPDVELRKTKLDWKSDQFRLIYIKGENQNVHTCTKCWELFYDINVDTIVRHTRCRPVPRVPRGAKRKMFKDSHKDTKLQEDKPATVQNVVMSKIQTLASCMDVQPSTFYQSKRFLQFAQFLIDTGAKIASSTINKSEFAYEPNQNVLCSFKDQLKDNQLTKISAILNTPNSDYSLSCEVWEDCCRGMSNVALELHYLDTNFRPHKIVIGVRSIVGTTVDNAAICDKILDILRIYSKKNNGTEFLENSIAFVTSRKLYSQSLGVVSFPSACSVINCIADAIVNEPKLKLAEQCLDVIEWLNGVSMERITTFDARHWKNIYELFQKMIGKRNCFAQRQVETDFKQDDSIMEILEPFYHAILKLSGPGNNITKVFAVFKTLERSLMPLETDEELIKAIKTKALEHLRIAFSKSDTYQISMFLDLTNRDQYNSLQSEEIDSLQSKIDSMINPYASTVENGCVENNLLDYMDDNVTSQKNQVDQFLQLSMPKEEDPYEFWRHNKQMTGLKAIARKYLTIPTYASLSECIRTESIKEFLGKRSKLEVKDLETVLMMNSYQSELHKPKNWNILQLNKC</sequence>
<keyword evidence="2" id="KW-1185">Reference proteome</keyword>
<dbReference type="SUPFAM" id="SSF53098">
    <property type="entry name" value="Ribonuclease H-like"/>
    <property type="match status" value="1"/>
</dbReference>
<dbReference type="Proteomes" id="UP001151699">
    <property type="component" value="Chromosome B"/>
</dbReference>
<dbReference type="EMBL" id="WJQU01000002">
    <property type="protein sequence ID" value="KAJ6642501.1"/>
    <property type="molecule type" value="Genomic_DNA"/>
</dbReference>
<proteinExistence type="predicted"/>
<evidence type="ECO:0000313" key="1">
    <source>
        <dbReference type="EMBL" id="KAJ6642501.1"/>
    </source>
</evidence>
<organism evidence="1 2">
    <name type="scientific">Pseudolycoriella hygida</name>
    <dbReference type="NCBI Taxonomy" id="35572"/>
    <lineage>
        <taxon>Eukaryota</taxon>
        <taxon>Metazoa</taxon>
        <taxon>Ecdysozoa</taxon>
        <taxon>Arthropoda</taxon>
        <taxon>Hexapoda</taxon>
        <taxon>Insecta</taxon>
        <taxon>Pterygota</taxon>
        <taxon>Neoptera</taxon>
        <taxon>Endopterygota</taxon>
        <taxon>Diptera</taxon>
        <taxon>Nematocera</taxon>
        <taxon>Sciaroidea</taxon>
        <taxon>Sciaridae</taxon>
        <taxon>Pseudolycoriella</taxon>
    </lineage>
</organism>
<dbReference type="InterPro" id="IPR012337">
    <property type="entry name" value="RNaseH-like_sf"/>
</dbReference>
<dbReference type="AlphaFoldDB" id="A0A9Q0N3Z9"/>
<accession>A0A9Q0N3Z9</accession>
<comment type="caution">
    <text evidence="1">The sequence shown here is derived from an EMBL/GenBank/DDBJ whole genome shotgun (WGS) entry which is preliminary data.</text>
</comment>